<dbReference type="AlphaFoldDB" id="R0KFY6"/>
<protein>
    <submittedName>
        <fullName evidence="2">Uncharacterized protein</fullName>
    </submittedName>
</protein>
<name>R0KFY6_ANAPL</name>
<proteinExistence type="predicted"/>
<dbReference type="Proteomes" id="UP000296049">
    <property type="component" value="Unassembled WGS sequence"/>
</dbReference>
<feature type="compositionally biased region" description="Basic and acidic residues" evidence="1">
    <location>
        <begin position="54"/>
        <end position="69"/>
    </location>
</feature>
<evidence type="ECO:0000256" key="1">
    <source>
        <dbReference type="SAM" id="MobiDB-lite"/>
    </source>
</evidence>
<evidence type="ECO:0000313" key="2">
    <source>
        <dbReference type="EMBL" id="EOB09027.1"/>
    </source>
</evidence>
<organism evidence="2 3">
    <name type="scientific">Anas platyrhynchos</name>
    <name type="common">Mallard</name>
    <name type="synonym">Anas boschas</name>
    <dbReference type="NCBI Taxonomy" id="8839"/>
    <lineage>
        <taxon>Eukaryota</taxon>
        <taxon>Metazoa</taxon>
        <taxon>Chordata</taxon>
        <taxon>Craniata</taxon>
        <taxon>Vertebrata</taxon>
        <taxon>Euteleostomi</taxon>
        <taxon>Archelosauria</taxon>
        <taxon>Archosauria</taxon>
        <taxon>Dinosauria</taxon>
        <taxon>Saurischia</taxon>
        <taxon>Theropoda</taxon>
        <taxon>Coelurosauria</taxon>
        <taxon>Aves</taxon>
        <taxon>Neognathae</taxon>
        <taxon>Galloanserae</taxon>
        <taxon>Anseriformes</taxon>
        <taxon>Anatidae</taxon>
        <taxon>Anatinae</taxon>
        <taxon>Anas</taxon>
    </lineage>
</organism>
<keyword evidence="3" id="KW-1185">Reference proteome</keyword>
<accession>R0KFY6</accession>
<gene>
    <name evidence="2" type="ORF">Anapl_07483</name>
</gene>
<reference evidence="3" key="1">
    <citation type="journal article" date="2013" name="Nat. Genet.">
        <title>The duck genome and transcriptome provide insight into an avian influenza virus reservoir species.</title>
        <authorList>
            <person name="Huang Y."/>
            <person name="Li Y."/>
            <person name="Burt D.W."/>
            <person name="Chen H."/>
            <person name="Zhang Y."/>
            <person name="Qian W."/>
            <person name="Kim H."/>
            <person name="Gan S."/>
            <person name="Zhao Y."/>
            <person name="Li J."/>
            <person name="Yi K."/>
            <person name="Feng H."/>
            <person name="Zhu P."/>
            <person name="Li B."/>
            <person name="Liu Q."/>
            <person name="Fairley S."/>
            <person name="Magor K.E."/>
            <person name="Du Z."/>
            <person name="Hu X."/>
            <person name="Goodman L."/>
            <person name="Tafer H."/>
            <person name="Vignal A."/>
            <person name="Lee T."/>
            <person name="Kim K.W."/>
            <person name="Sheng Z."/>
            <person name="An Y."/>
            <person name="Searle S."/>
            <person name="Herrero J."/>
            <person name="Groenen M.A."/>
            <person name="Crooijmans R.P."/>
            <person name="Faraut T."/>
            <person name="Cai Q."/>
            <person name="Webster R.G."/>
            <person name="Aldridge J.R."/>
            <person name="Warren W.C."/>
            <person name="Bartschat S."/>
            <person name="Kehr S."/>
            <person name="Marz M."/>
            <person name="Stadler P.F."/>
            <person name="Smith J."/>
            <person name="Kraus R.H."/>
            <person name="Zhao Y."/>
            <person name="Ren L."/>
            <person name="Fei J."/>
            <person name="Morisson M."/>
            <person name="Kaiser P."/>
            <person name="Griffin D.K."/>
            <person name="Rao M."/>
            <person name="Pitel F."/>
            <person name="Wang J."/>
            <person name="Li N."/>
        </authorList>
    </citation>
    <scope>NUCLEOTIDE SEQUENCE [LARGE SCALE GENOMIC DNA]</scope>
</reference>
<sequence length="348" mass="37338">MLKRQKHLLLSLLVFAKKKDQLHSEGKETWGCPGTALRSVFPAAQPPGASTEPLSEHRVPSIEREKRGDAASSPTSLPCIPTSPPGCGPGAKLLRCTLHAGGEQGWVDAACSKLVPTQRVPEAVLKLSLCFPGGLEMLLEAGWPHPSLNCTAGEAACLQHRFQLIRHRSRHFSAQDLSAVLFSSSQPGWSGCFMEFKGLGGCLASFWQSSARLLLTCSMERAEPASLNVLVISKTHIWCFQLLQLQEWCVFVKHISKFFGSGEVESLLEVAAGTVGAAECLGSCWTSPKPRELTARALVVARERLLESVSAAGVEGLVEVPAAVRGILDQRRVCSASGLSTPSPVLVL</sequence>
<feature type="region of interest" description="Disordered" evidence="1">
    <location>
        <begin position="41"/>
        <end position="78"/>
    </location>
</feature>
<dbReference type="EMBL" id="KB742399">
    <property type="protein sequence ID" value="EOB09027.1"/>
    <property type="molecule type" value="Genomic_DNA"/>
</dbReference>
<evidence type="ECO:0000313" key="3">
    <source>
        <dbReference type="Proteomes" id="UP000296049"/>
    </source>
</evidence>